<evidence type="ECO:0000313" key="7">
    <source>
        <dbReference type="Proteomes" id="UP000199515"/>
    </source>
</evidence>
<keyword evidence="7" id="KW-1185">Reference proteome</keyword>
<dbReference type="RefSeq" id="WP_091295587.1">
    <property type="nucleotide sequence ID" value="NZ_FNON01000008.1"/>
</dbReference>
<dbReference type="InterPro" id="IPR016035">
    <property type="entry name" value="Acyl_Trfase/lysoPLipase"/>
</dbReference>
<dbReference type="Gene3D" id="3.40.366.10">
    <property type="entry name" value="Malonyl-Coenzyme A Acyl Carrier Protein, domain 2"/>
    <property type="match status" value="1"/>
</dbReference>
<comment type="catalytic activity">
    <reaction evidence="4">
        <text>holo-[ACP] + malonyl-CoA = malonyl-[ACP] + CoA</text>
        <dbReference type="Rhea" id="RHEA:41792"/>
        <dbReference type="Rhea" id="RHEA-COMP:9623"/>
        <dbReference type="Rhea" id="RHEA-COMP:9685"/>
        <dbReference type="ChEBI" id="CHEBI:57287"/>
        <dbReference type="ChEBI" id="CHEBI:57384"/>
        <dbReference type="ChEBI" id="CHEBI:64479"/>
        <dbReference type="ChEBI" id="CHEBI:78449"/>
        <dbReference type="EC" id="2.3.1.39"/>
    </reaction>
</comment>
<dbReference type="InterPro" id="IPR014043">
    <property type="entry name" value="Acyl_transferase_dom"/>
</dbReference>
<evidence type="ECO:0000259" key="5">
    <source>
        <dbReference type="SMART" id="SM00827"/>
    </source>
</evidence>
<protein>
    <recommendedName>
        <fullName evidence="1">[acyl-carrier-protein] S-malonyltransferase</fullName>
        <ecNumber evidence="1">2.3.1.39</ecNumber>
    </recommendedName>
</protein>
<dbReference type="PANTHER" id="PTHR42681:SF1">
    <property type="entry name" value="MALONYL-COA-ACYL CARRIER PROTEIN TRANSACYLASE, MITOCHONDRIAL"/>
    <property type="match status" value="1"/>
</dbReference>
<dbReference type="GO" id="GO:0004314">
    <property type="term" value="F:[acyl-carrier-protein] S-malonyltransferase activity"/>
    <property type="evidence" value="ECO:0007669"/>
    <property type="project" value="UniProtKB-EC"/>
</dbReference>
<evidence type="ECO:0000256" key="4">
    <source>
        <dbReference type="ARBA" id="ARBA00048462"/>
    </source>
</evidence>
<dbReference type="InterPro" id="IPR050858">
    <property type="entry name" value="Mal-CoA-ACP_Trans/PKS_FabD"/>
</dbReference>
<feature type="domain" description="Malonyl-CoA:ACP transacylase (MAT)" evidence="5">
    <location>
        <begin position="10"/>
        <end position="302"/>
    </location>
</feature>
<dbReference type="InterPro" id="IPR016036">
    <property type="entry name" value="Malonyl_transacylase_ACP-bd"/>
</dbReference>
<dbReference type="Pfam" id="PF00698">
    <property type="entry name" value="Acyl_transf_1"/>
    <property type="match status" value="1"/>
</dbReference>
<keyword evidence="3" id="KW-0012">Acyltransferase</keyword>
<dbReference type="SUPFAM" id="SSF52151">
    <property type="entry name" value="FabD/lysophospholipase-like"/>
    <property type="match status" value="1"/>
</dbReference>
<dbReference type="EC" id="2.3.1.39" evidence="1"/>
<dbReference type="GO" id="GO:0006633">
    <property type="term" value="P:fatty acid biosynthetic process"/>
    <property type="evidence" value="ECO:0007669"/>
    <property type="project" value="TreeGrafter"/>
</dbReference>
<keyword evidence="2 6" id="KW-0808">Transferase</keyword>
<evidence type="ECO:0000256" key="3">
    <source>
        <dbReference type="ARBA" id="ARBA00023315"/>
    </source>
</evidence>
<dbReference type="Proteomes" id="UP000199515">
    <property type="component" value="Unassembled WGS sequence"/>
</dbReference>
<dbReference type="STRING" id="589385.SAMN05421504_108200"/>
<sequence length="302" mass="31911">MTDHILPGVAFPGQGNKPDATVAALREHRGHFLVAEFLLRNGTVDPSTVDLGDTSVSQPATYAAGIASAEWMLGKAAPVPLVLGHSLGELTAAAYAGMIDPADGFHLAVRRGEICKAQQGIRAGAMLAVMGTDITGVEWLRRQAIWRSGAILEVAGLNGRRQTVLSGDVAAIEAGIAIAAEMGVLAEIIPVGGSFHSPLMLDAVAEWRETVDSVEFTTGHTPLISTVDGRVHTDPAEVKELLVRALLLPVRWLDALRAARDFGVTTLWDAGPGRTLEKLGRREGVVEFARLTQPLAALEAAE</sequence>
<dbReference type="AlphaFoldDB" id="A0A1H3PG25"/>
<evidence type="ECO:0000256" key="1">
    <source>
        <dbReference type="ARBA" id="ARBA00013258"/>
    </source>
</evidence>
<evidence type="ECO:0000313" key="6">
    <source>
        <dbReference type="EMBL" id="SDZ00084.1"/>
    </source>
</evidence>
<reference evidence="6 7" key="1">
    <citation type="submission" date="2016-10" db="EMBL/GenBank/DDBJ databases">
        <authorList>
            <person name="de Groot N.N."/>
        </authorList>
    </citation>
    <scope>NUCLEOTIDE SEQUENCE [LARGE SCALE GENOMIC DNA]</scope>
    <source>
        <strain evidence="6 7">CPCC 202699</strain>
    </source>
</reference>
<name>A0A1H3PG25_9PSEU</name>
<dbReference type="GO" id="GO:0005829">
    <property type="term" value="C:cytosol"/>
    <property type="evidence" value="ECO:0007669"/>
    <property type="project" value="TreeGrafter"/>
</dbReference>
<organism evidence="6 7">
    <name type="scientific">Amycolatopsis xylanica</name>
    <dbReference type="NCBI Taxonomy" id="589385"/>
    <lineage>
        <taxon>Bacteria</taxon>
        <taxon>Bacillati</taxon>
        <taxon>Actinomycetota</taxon>
        <taxon>Actinomycetes</taxon>
        <taxon>Pseudonocardiales</taxon>
        <taxon>Pseudonocardiaceae</taxon>
        <taxon>Amycolatopsis</taxon>
    </lineage>
</organism>
<dbReference type="InterPro" id="IPR001227">
    <property type="entry name" value="Ac_transferase_dom_sf"/>
</dbReference>
<proteinExistence type="predicted"/>
<dbReference type="OrthoDB" id="3543921at2"/>
<dbReference type="SMART" id="SM00827">
    <property type="entry name" value="PKS_AT"/>
    <property type="match status" value="1"/>
</dbReference>
<gene>
    <name evidence="6" type="ORF">SAMN05421504_108200</name>
</gene>
<dbReference type="PANTHER" id="PTHR42681">
    <property type="entry name" value="MALONYL-COA-ACYL CARRIER PROTEIN TRANSACYLASE, MITOCHONDRIAL"/>
    <property type="match status" value="1"/>
</dbReference>
<dbReference type="SUPFAM" id="SSF55048">
    <property type="entry name" value="Probable ACP-binding domain of malonyl-CoA ACP transacylase"/>
    <property type="match status" value="1"/>
</dbReference>
<evidence type="ECO:0000256" key="2">
    <source>
        <dbReference type="ARBA" id="ARBA00022679"/>
    </source>
</evidence>
<dbReference type="EMBL" id="FNON01000008">
    <property type="protein sequence ID" value="SDZ00084.1"/>
    <property type="molecule type" value="Genomic_DNA"/>
</dbReference>
<accession>A0A1H3PG25</accession>